<evidence type="ECO:0000313" key="1">
    <source>
        <dbReference type="EMBL" id="AHG63171.1"/>
    </source>
</evidence>
<dbReference type="EMBL" id="CP003915">
    <property type="protein sequence ID" value="AHG63171.1"/>
    <property type="molecule type" value="Genomic_DNA"/>
</dbReference>
<dbReference type="Proteomes" id="UP000019095">
    <property type="component" value="Chromosome"/>
</dbReference>
<accession>W0P8X7</accession>
<protein>
    <submittedName>
        <fullName evidence="1">Uncharacterized protein</fullName>
    </submittedName>
</protein>
<keyword evidence="2" id="KW-1185">Reference proteome</keyword>
<dbReference type="PATRIC" id="fig|1247726.3.peg.1178"/>
<reference evidence="1 2" key="1">
    <citation type="journal article" date="2014" name="Microbiology">
        <title>Unravelling the complete genome sequence of Advenella mimigardefordensis strain DPN7T and novel insights in the catabolism of the xenobiotic polythioester precursor 3,3'-dithiodipropionate.</title>
        <authorList>
            <person name="Wubbeler J.H."/>
            <person name="Hiessl S."/>
            <person name="Schuldes J."/>
            <person name="Thurmer A."/>
            <person name="Daniel R."/>
            <person name="Steinbuchel A."/>
        </authorList>
    </citation>
    <scope>NUCLEOTIDE SEQUENCE [LARGE SCALE GENOMIC DNA]</scope>
    <source>
        <strain evidence="2">DSM 17166 / LMG 22922 / DPN7</strain>
    </source>
</reference>
<dbReference type="HOGENOM" id="CLU_132616_0_0_4"/>
<dbReference type="KEGG" id="amim:MIM_c10730"/>
<gene>
    <name evidence="1" type="ORF">MIM_c10730</name>
</gene>
<organism evidence="1 2">
    <name type="scientific">Advenella mimigardefordensis (strain DSM 17166 / LMG 22922 / DPN7)</name>
    <dbReference type="NCBI Taxonomy" id="1247726"/>
    <lineage>
        <taxon>Bacteria</taxon>
        <taxon>Pseudomonadati</taxon>
        <taxon>Pseudomonadota</taxon>
        <taxon>Betaproteobacteria</taxon>
        <taxon>Burkholderiales</taxon>
        <taxon>Alcaligenaceae</taxon>
    </lineage>
</organism>
<name>W0P8X7_ADVMD</name>
<dbReference type="AlphaFoldDB" id="W0P8X7"/>
<sequence length="135" mass="15650">MTQNESAQMEELLQVWWRHNRAYRPALDAPKACPFTREAKPDDTYIDGDEIDARIAANQAEQMEAEIDLLPFMHRAALSVTVGNKVLGNTIFKNPRISREEQHRMYQEAKEQLLMPFVRRGLMAREVDLRPVLAK</sequence>
<dbReference type="OrthoDB" id="8663464at2"/>
<evidence type="ECO:0000313" key="2">
    <source>
        <dbReference type="Proteomes" id="UP000019095"/>
    </source>
</evidence>
<dbReference type="eggNOG" id="ENOG50316I8">
    <property type="taxonomic scope" value="Bacteria"/>
</dbReference>
<proteinExistence type="predicted"/>
<dbReference type="RefSeq" id="WP_025371795.1">
    <property type="nucleotide sequence ID" value="NZ_CP003915.1"/>
</dbReference>